<keyword evidence="1" id="KW-0175">Coiled coil</keyword>
<feature type="coiled-coil region" evidence="1">
    <location>
        <begin position="253"/>
        <end position="280"/>
    </location>
</feature>
<comment type="caution">
    <text evidence="3">The sequence shown here is derived from an EMBL/GenBank/DDBJ whole genome shotgun (WGS) entry which is preliminary data.</text>
</comment>
<evidence type="ECO:0000313" key="3">
    <source>
        <dbReference type="EMBL" id="MFC0050121.1"/>
    </source>
</evidence>
<evidence type="ECO:0000313" key="4">
    <source>
        <dbReference type="Proteomes" id="UP001589813"/>
    </source>
</evidence>
<keyword evidence="2" id="KW-1133">Transmembrane helix</keyword>
<protein>
    <submittedName>
        <fullName evidence="3">Uncharacterized protein</fullName>
    </submittedName>
</protein>
<evidence type="ECO:0000256" key="1">
    <source>
        <dbReference type="SAM" id="Coils"/>
    </source>
</evidence>
<gene>
    <name evidence="3" type="ORF">ACFFJP_17610</name>
</gene>
<sequence length="386" mass="43123">MTLLNQNDLKPAVAALNWLFQHKVGYLSNTLHRFVFSNGTLVLREEPKQQGGLPIVIVARHRYQEFVKSYPITSLKELHAVLGQEYADKTLVKHVISAADGNQRRVCTYVFSKDIAETLASAVMVLPESLLLWLGSSTPAIYHVKTELPFFLATSSDLPLSQRLNPVLQNADTFKLSQGLPSETPIRDIAADQLPSALYSGFKRSAFSSTLHLFWKLPRARWSATQLKLAGFGAITALVVYFGAASLYLQLSVSQHEQAIAELGSEVNSLLDRQSRYEKQVEDFNQYQAMKQEKQFTAHLWLLLSTMNDQDPTLELNSVNSEEQFLVLRGKTSRATALLALVQANPLVVFSEFSAPVLREGDKESFVIRLQLNQRAEVQGADSDAK</sequence>
<keyword evidence="2" id="KW-0812">Transmembrane</keyword>
<keyword evidence="2" id="KW-0472">Membrane</keyword>
<name>A0ABV6BGY2_9GAMM</name>
<accession>A0ABV6BGY2</accession>
<dbReference type="RefSeq" id="WP_377247306.1">
    <property type="nucleotide sequence ID" value="NZ_JBHLXP010000005.1"/>
</dbReference>
<keyword evidence="4" id="KW-1185">Reference proteome</keyword>
<evidence type="ECO:0000256" key="2">
    <source>
        <dbReference type="SAM" id="Phobius"/>
    </source>
</evidence>
<feature type="transmembrane region" description="Helical" evidence="2">
    <location>
        <begin position="229"/>
        <end position="249"/>
    </location>
</feature>
<organism evidence="3 4">
    <name type="scientific">Rheinheimera tilapiae</name>
    <dbReference type="NCBI Taxonomy" id="875043"/>
    <lineage>
        <taxon>Bacteria</taxon>
        <taxon>Pseudomonadati</taxon>
        <taxon>Pseudomonadota</taxon>
        <taxon>Gammaproteobacteria</taxon>
        <taxon>Chromatiales</taxon>
        <taxon>Chromatiaceae</taxon>
        <taxon>Rheinheimera</taxon>
    </lineage>
</organism>
<dbReference type="Proteomes" id="UP001589813">
    <property type="component" value="Unassembled WGS sequence"/>
</dbReference>
<reference evidence="3 4" key="1">
    <citation type="submission" date="2024-09" db="EMBL/GenBank/DDBJ databases">
        <authorList>
            <person name="Sun Q."/>
            <person name="Mori K."/>
        </authorList>
    </citation>
    <scope>NUCLEOTIDE SEQUENCE [LARGE SCALE GENOMIC DNA]</scope>
    <source>
        <strain evidence="3 4">KCTC 23315</strain>
    </source>
</reference>
<proteinExistence type="predicted"/>
<dbReference type="EMBL" id="JBHLXP010000005">
    <property type="protein sequence ID" value="MFC0050121.1"/>
    <property type="molecule type" value="Genomic_DNA"/>
</dbReference>